<evidence type="ECO:0000313" key="2">
    <source>
        <dbReference type="EMBL" id="MBB4665089.1"/>
    </source>
</evidence>
<dbReference type="Proteomes" id="UP000585272">
    <property type="component" value="Unassembled WGS sequence"/>
</dbReference>
<dbReference type="AlphaFoldDB" id="A0A840IK36"/>
<organism evidence="2 3">
    <name type="scientific">Conexibacter arvalis</name>
    <dbReference type="NCBI Taxonomy" id="912552"/>
    <lineage>
        <taxon>Bacteria</taxon>
        <taxon>Bacillati</taxon>
        <taxon>Actinomycetota</taxon>
        <taxon>Thermoleophilia</taxon>
        <taxon>Solirubrobacterales</taxon>
        <taxon>Conexibacteraceae</taxon>
        <taxon>Conexibacter</taxon>
    </lineage>
</organism>
<feature type="transmembrane region" description="Helical" evidence="1">
    <location>
        <begin position="60"/>
        <end position="79"/>
    </location>
</feature>
<dbReference type="RefSeq" id="WP_183345719.1">
    <property type="nucleotide sequence ID" value="NZ_JACHNU010000011.1"/>
</dbReference>
<keyword evidence="1" id="KW-0472">Membrane</keyword>
<accession>A0A840IK36</accession>
<reference evidence="2 3" key="1">
    <citation type="submission" date="2020-08" db="EMBL/GenBank/DDBJ databases">
        <title>Genomic Encyclopedia of Archaeal and Bacterial Type Strains, Phase II (KMG-II): from individual species to whole genera.</title>
        <authorList>
            <person name="Goeker M."/>
        </authorList>
    </citation>
    <scope>NUCLEOTIDE SEQUENCE [LARGE SCALE GENOMIC DNA]</scope>
    <source>
        <strain evidence="2 3">DSM 23288</strain>
    </source>
</reference>
<sequence length="92" mass="9737">MTRPRSASPSVRGADERLAELELARVRQELRMRAFVLAVVVAIVLACTAAAIIGEPSVGNVSSGVAGAGLLAWIVRRLFPGNPRNTDRRTGA</sequence>
<evidence type="ECO:0000256" key="1">
    <source>
        <dbReference type="SAM" id="Phobius"/>
    </source>
</evidence>
<feature type="transmembrane region" description="Helical" evidence="1">
    <location>
        <begin position="34"/>
        <end position="54"/>
    </location>
</feature>
<name>A0A840IK36_9ACTN</name>
<protein>
    <submittedName>
        <fullName evidence="2">Uncharacterized protein</fullName>
    </submittedName>
</protein>
<dbReference type="EMBL" id="JACHNU010000011">
    <property type="protein sequence ID" value="MBB4665089.1"/>
    <property type="molecule type" value="Genomic_DNA"/>
</dbReference>
<evidence type="ECO:0000313" key="3">
    <source>
        <dbReference type="Proteomes" id="UP000585272"/>
    </source>
</evidence>
<keyword evidence="1" id="KW-0812">Transmembrane</keyword>
<keyword evidence="1" id="KW-1133">Transmembrane helix</keyword>
<gene>
    <name evidence="2" type="ORF">BDZ31_004710</name>
</gene>
<comment type="caution">
    <text evidence="2">The sequence shown here is derived from an EMBL/GenBank/DDBJ whole genome shotgun (WGS) entry which is preliminary data.</text>
</comment>
<keyword evidence="3" id="KW-1185">Reference proteome</keyword>
<proteinExistence type="predicted"/>